<dbReference type="AlphaFoldDB" id="A0A1F6GFR2"/>
<dbReference type="SUPFAM" id="SSF53955">
    <property type="entry name" value="Lysozyme-like"/>
    <property type="match status" value="1"/>
</dbReference>
<proteinExistence type="inferred from homology"/>
<dbReference type="GO" id="GO:0008933">
    <property type="term" value="F:peptidoglycan lytic transglycosylase activity"/>
    <property type="evidence" value="ECO:0007669"/>
    <property type="project" value="InterPro"/>
</dbReference>
<evidence type="ECO:0000313" key="4">
    <source>
        <dbReference type="Proteomes" id="UP000178449"/>
    </source>
</evidence>
<comment type="caution">
    <text evidence="3">The sequence shown here is derived from an EMBL/GenBank/DDBJ whole genome shotgun (WGS) entry which is preliminary data.</text>
</comment>
<gene>
    <name evidence="3" type="ORF">A2527_00205</name>
</gene>
<dbReference type="STRING" id="1817772.A2527_00205"/>
<organism evidence="3 4">
    <name type="scientific">Candidatus Lambdaproteobacteria bacterium RIFOXYD2_FULL_50_16</name>
    <dbReference type="NCBI Taxonomy" id="1817772"/>
    <lineage>
        <taxon>Bacteria</taxon>
        <taxon>Pseudomonadati</taxon>
        <taxon>Pseudomonadota</taxon>
        <taxon>Candidatus Lambdaproteobacteria</taxon>
    </lineage>
</organism>
<name>A0A1F6GFR2_9PROT</name>
<dbReference type="PANTHER" id="PTHR37423">
    <property type="entry name" value="SOLUBLE LYTIC MUREIN TRANSGLYCOSYLASE-RELATED"/>
    <property type="match status" value="1"/>
</dbReference>
<dbReference type="InterPro" id="IPR000189">
    <property type="entry name" value="Transglyc_AS"/>
</dbReference>
<dbReference type="GO" id="GO:0000270">
    <property type="term" value="P:peptidoglycan metabolic process"/>
    <property type="evidence" value="ECO:0007669"/>
    <property type="project" value="InterPro"/>
</dbReference>
<dbReference type="EMBL" id="MFNE01000007">
    <property type="protein sequence ID" value="OGG96935.1"/>
    <property type="molecule type" value="Genomic_DNA"/>
</dbReference>
<dbReference type="GO" id="GO:0016020">
    <property type="term" value="C:membrane"/>
    <property type="evidence" value="ECO:0007669"/>
    <property type="project" value="InterPro"/>
</dbReference>
<sequence>MLTLFLADSVTNRQSAYGDLSQKESPRAIREQMDWIQVLSEAHQVPVELILGIMQVESGFDPNAVSPARALGLMQLMPATALGGYGQMFASEPELDFFKRQLLDQPDLNILLGVRHLSVLQRVFADVPNRQRREALIIVSYNAGFERVKAAFGCQGLDCLRRNANLLGQVAFHERLNTLPKETRNYLVSVQAARKQHTKAA</sequence>
<dbReference type="InterPro" id="IPR023346">
    <property type="entry name" value="Lysozyme-like_dom_sf"/>
</dbReference>
<dbReference type="InterPro" id="IPR008258">
    <property type="entry name" value="Transglycosylase_SLT_dom_1"/>
</dbReference>
<reference evidence="3 4" key="1">
    <citation type="journal article" date="2016" name="Nat. Commun.">
        <title>Thousands of microbial genomes shed light on interconnected biogeochemical processes in an aquifer system.</title>
        <authorList>
            <person name="Anantharaman K."/>
            <person name="Brown C.T."/>
            <person name="Hug L.A."/>
            <person name="Sharon I."/>
            <person name="Castelle C.J."/>
            <person name="Probst A.J."/>
            <person name="Thomas B.C."/>
            <person name="Singh A."/>
            <person name="Wilkins M.J."/>
            <person name="Karaoz U."/>
            <person name="Brodie E.L."/>
            <person name="Williams K.H."/>
            <person name="Hubbard S.S."/>
            <person name="Banfield J.F."/>
        </authorList>
    </citation>
    <scope>NUCLEOTIDE SEQUENCE [LARGE SCALE GENOMIC DNA]</scope>
</reference>
<dbReference type="Pfam" id="PF01464">
    <property type="entry name" value="SLT"/>
    <property type="match status" value="1"/>
</dbReference>
<comment type="similarity">
    <text evidence="1">Belongs to the transglycosylase Slt family.</text>
</comment>
<feature type="domain" description="Transglycosylase SLT" evidence="2">
    <location>
        <begin position="36"/>
        <end position="152"/>
    </location>
</feature>
<dbReference type="Gene3D" id="1.10.530.10">
    <property type="match status" value="1"/>
</dbReference>
<dbReference type="Proteomes" id="UP000178449">
    <property type="component" value="Unassembled WGS sequence"/>
</dbReference>
<dbReference type="PANTHER" id="PTHR37423:SF2">
    <property type="entry name" value="MEMBRANE-BOUND LYTIC MUREIN TRANSGLYCOSYLASE C"/>
    <property type="match status" value="1"/>
</dbReference>
<dbReference type="PROSITE" id="PS00922">
    <property type="entry name" value="TRANSGLYCOSYLASE"/>
    <property type="match status" value="1"/>
</dbReference>
<protein>
    <recommendedName>
        <fullName evidence="2">Transglycosylase SLT domain-containing protein</fullName>
    </recommendedName>
</protein>
<evidence type="ECO:0000313" key="3">
    <source>
        <dbReference type="EMBL" id="OGG96935.1"/>
    </source>
</evidence>
<evidence type="ECO:0000259" key="2">
    <source>
        <dbReference type="Pfam" id="PF01464"/>
    </source>
</evidence>
<accession>A0A1F6GFR2</accession>
<evidence type="ECO:0000256" key="1">
    <source>
        <dbReference type="ARBA" id="ARBA00007734"/>
    </source>
</evidence>